<name>B1ZT83_OPITP</name>
<dbReference type="PANTHER" id="PTHR46401:SF2">
    <property type="entry name" value="GLYCOSYLTRANSFERASE WBBK-RELATED"/>
    <property type="match status" value="1"/>
</dbReference>
<dbReference type="InterPro" id="IPR028098">
    <property type="entry name" value="Glyco_trans_4-like_N"/>
</dbReference>
<dbReference type="PANTHER" id="PTHR46401">
    <property type="entry name" value="GLYCOSYLTRANSFERASE WBBK-RELATED"/>
    <property type="match status" value="1"/>
</dbReference>
<keyword evidence="5" id="KW-1185">Reference proteome</keyword>
<dbReference type="InterPro" id="IPR001296">
    <property type="entry name" value="Glyco_trans_1"/>
</dbReference>
<evidence type="ECO:0000313" key="5">
    <source>
        <dbReference type="Proteomes" id="UP000007013"/>
    </source>
</evidence>
<feature type="domain" description="Glycosyltransferase subfamily 4-like N-terminal" evidence="3">
    <location>
        <begin position="21"/>
        <end position="178"/>
    </location>
</feature>
<sequence>MHVLLIGNFAPDHQESMLRFSRQLTAGLQALNHEVSTWAPQPRLVRLLPRYRYGGFAKYIGYLDKFVLFPRQVRSQLARQRPVDVVHIIDHANAVYAPLFTARPVLATCHDLLQIRAARGEFPQHRVAGLGRRYQEWILSAIARLPHAVTPSAQTARDLHRLAGLPLEHTTVIPMGLNYPYRRSSAGAARTALAQMLQARELPADLLQRPGGFLLNVGGGQWYKNRSGLLELYAVLRRLLTPAPQLILVGKPLSAEHGGLTHALGIEREVTHLARVSELELQALYSTAEGLLFPSWHEGFGWPVAEAQACGCAVFTSERAPMTEVGGEAAVYFDPADVSAAARTIADAWPQRDALGQKGLTRAGEWSPSRMIERYVDTYLRLGAAAQPVAA</sequence>
<dbReference type="Pfam" id="PF00534">
    <property type="entry name" value="Glycos_transf_1"/>
    <property type="match status" value="1"/>
</dbReference>
<dbReference type="HOGENOM" id="CLU_009583_27_1_0"/>
<organism evidence="4 5">
    <name type="scientific">Opitutus terrae (strain DSM 11246 / JCM 15787 / PB90-1)</name>
    <dbReference type="NCBI Taxonomy" id="452637"/>
    <lineage>
        <taxon>Bacteria</taxon>
        <taxon>Pseudomonadati</taxon>
        <taxon>Verrucomicrobiota</taxon>
        <taxon>Opitutia</taxon>
        <taxon>Opitutales</taxon>
        <taxon>Opitutaceae</taxon>
        <taxon>Opitutus</taxon>
    </lineage>
</organism>
<dbReference type="RefSeq" id="WP_012376066.1">
    <property type="nucleotide sequence ID" value="NC_010571.1"/>
</dbReference>
<dbReference type="Gene3D" id="3.40.50.2000">
    <property type="entry name" value="Glycogen Phosphorylase B"/>
    <property type="match status" value="2"/>
</dbReference>
<dbReference type="CAZy" id="GT4">
    <property type="family name" value="Glycosyltransferase Family 4"/>
</dbReference>
<dbReference type="EMBL" id="CP001032">
    <property type="protein sequence ID" value="ACB76537.1"/>
    <property type="molecule type" value="Genomic_DNA"/>
</dbReference>
<gene>
    <name evidence="4" type="ordered locus">Oter_3258</name>
</gene>
<evidence type="ECO:0000256" key="1">
    <source>
        <dbReference type="ARBA" id="ARBA00022679"/>
    </source>
</evidence>
<feature type="domain" description="Glycosyl transferase family 1" evidence="2">
    <location>
        <begin position="213"/>
        <end position="348"/>
    </location>
</feature>
<dbReference type="GO" id="GO:0009103">
    <property type="term" value="P:lipopolysaccharide biosynthetic process"/>
    <property type="evidence" value="ECO:0007669"/>
    <property type="project" value="TreeGrafter"/>
</dbReference>
<keyword evidence="1 4" id="KW-0808">Transferase</keyword>
<dbReference type="STRING" id="452637.Oter_3258"/>
<dbReference type="OrthoDB" id="9797829at2"/>
<evidence type="ECO:0000259" key="3">
    <source>
        <dbReference type="Pfam" id="PF13439"/>
    </source>
</evidence>
<evidence type="ECO:0000259" key="2">
    <source>
        <dbReference type="Pfam" id="PF00534"/>
    </source>
</evidence>
<protein>
    <submittedName>
        <fullName evidence="4">Glycosyl transferase group 1</fullName>
    </submittedName>
</protein>
<accession>B1ZT83</accession>
<reference evidence="4 5" key="1">
    <citation type="journal article" date="2011" name="J. Bacteriol.">
        <title>Genome sequence of the verrucomicrobium Opitutus terrae PB90-1, an abundant inhabitant of rice paddy soil ecosystems.</title>
        <authorList>
            <person name="van Passel M.W."/>
            <person name="Kant R."/>
            <person name="Palva A."/>
            <person name="Copeland A."/>
            <person name="Lucas S."/>
            <person name="Lapidus A."/>
            <person name="Glavina del Rio T."/>
            <person name="Pitluck S."/>
            <person name="Goltsman E."/>
            <person name="Clum A."/>
            <person name="Sun H."/>
            <person name="Schmutz J."/>
            <person name="Larimer F.W."/>
            <person name="Land M.L."/>
            <person name="Hauser L."/>
            <person name="Kyrpides N."/>
            <person name="Mikhailova N."/>
            <person name="Richardson P.P."/>
            <person name="Janssen P.H."/>
            <person name="de Vos W.M."/>
            <person name="Smidt H."/>
        </authorList>
    </citation>
    <scope>NUCLEOTIDE SEQUENCE [LARGE SCALE GENOMIC DNA]</scope>
    <source>
        <strain evidence="5">DSM 11246 / JCM 15787 / PB90-1</strain>
    </source>
</reference>
<dbReference type="CDD" id="cd03809">
    <property type="entry name" value="GT4_MtfB-like"/>
    <property type="match status" value="1"/>
</dbReference>
<proteinExistence type="predicted"/>
<dbReference type="GO" id="GO:0016757">
    <property type="term" value="F:glycosyltransferase activity"/>
    <property type="evidence" value="ECO:0007669"/>
    <property type="project" value="InterPro"/>
</dbReference>
<dbReference type="Pfam" id="PF13439">
    <property type="entry name" value="Glyco_transf_4"/>
    <property type="match status" value="1"/>
</dbReference>
<dbReference type="AlphaFoldDB" id="B1ZT83"/>
<dbReference type="SUPFAM" id="SSF53756">
    <property type="entry name" value="UDP-Glycosyltransferase/glycogen phosphorylase"/>
    <property type="match status" value="1"/>
</dbReference>
<dbReference type="Proteomes" id="UP000007013">
    <property type="component" value="Chromosome"/>
</dbReference>
<evidence type="ECO:0000313" key="4">
    <source>
        <dbReference type="EMBL" id="ACB76537.1"/>
    </source>
</evidence>
<dbReference type="eggNOG" id="COG0438">
    <property type="taxonomic scope" value="Bacteria"/>
</dbReference>
<dbReference type="KEGG" id="ote:Oter_3258"/>